<keyword evidence="16" id="KW-1185">Reference proteome</keyword>
<dbReference type="SMART" id="SM00304">
    <property type="entry name" value="HAMP"/>
    <property type="match status" value="1"/>
</dbReference>
<dbReference type="GO" id="GO:0004721">
    <property type="term" value="F:phosphoprotein phosphatase activity"/>
    <property type="evidence" value="ECO:0007669"/>
    <property type="project" value="TreeGrafter"/>
</dbReference>
<feature type="transmembrane region" description="Helical" evidence="12">
    <location>
        <begin position="154"/>
        <end position="177"/>
    </location>
</feature>
<feature type="domain" description="HAMP" evidence="14">
    <location>
        <begin position="175"/>
        <end position="228"/>
    </location>
</feature>
<keyword evidence="10" id="KW-0902">Two-component regulatory system</keyword>
<dbReference type="CDD" id="cd06225">
    <property type="entry name" value="HAMP"/>
    <property type="match status" value="1"/>
</dbReference>
<dbReference type="EC" id="2.7.13.3" evidence="3"/>
<evidence type="ECO:0000256" key="11">
    <source>
        <dbReference type="ARBA" id="ARBA00023136"/>
    </source>
</evidence>
<dbReference type="CDD" id="cd00075">
    <property type="entry name" value="HATPase"/>
    <property type="match status" value="1"/>
</dbReference>
<dbReference type="RefSeq" id="WP_036658513.1">
    <property type="nucleotide sequence ID" value="NZ_JQCR01000003.1"/>
</dbReference>
<evidence type="ECO:0000259" key="14">
    <source>
        <dbReference type="PROSITE" id="PS50885"/>
    </source>
</evidence>
<evidence type="ECO:0000256" key="12">
    <source>
        <dbReference type="SAM" id="Phobius"/>
    </source>
</evidence>
<dbReference type="eggNOG" id="COG5002">
    <property type="taxonomic scope" value="Bacteria"/>
</dbReference>
<proteinExistence type="predicted"/>
<dbReference type="PANTHER" id="PTHR45453">
    <property type="entry name" value="PHOSPHATE REGULON SENSOR PROTEIN PHOR"/>
    <property type="match status" value="1"/>
</dbReference>
<dbReference type="PROSITE" id="PS50885">
    <property type="entry name" value="HAMP"/>
    <property type="match status" value="1"/>
</dbReference>
<dbReference type="STRING" id="268407.PWYN_28185"/>
<dbReference type="EMBL" id="JQCR01000003">
    <property type="protein sequence ID" value="KGE18391.1"/>
    <property type="molecule type" value="Genomic_DNA"/>
</dbReference>
<evidence type="ECO:0000256" key="10">
    <source>
        <dbReference type="ARBA" id="ARBA00023012"/>
    </source>
</evidence>
<sequence length="447" mass="50401">MNKGGLRRRLLLSHMSVALCSLLFIMLLVNLVMTISFGKYVENQQKAEAGFLLEDLKESYNTTGSWPMETLMSISHQAMQRNYSVSIYDAEGNVVWDTGRMGMEMERAMRITGKKMTRYPIIKDGLTLGTLEMQGNSDAMTLQNRNFLQMFNRLSWGALILVLAGAYLYSRFIAVGLSRPLVQIKKIAVRMREGDLGERVILPIKQTEIEEVGLALNYLADTLEQQEKLRKNLTADVAHELRTPLATIQSHIEAFQDGVWEATPDKLQVCHNQVMRLVQLVNDLEKLSSAENPMIQLKQEELCLNEVIQDAIHTVVGSLDNRNNSIVFHKPMTLYLTGDYERLLQVFVNLLNNAYKFTQEGRIEVQISEDLSGVNVTITDTGTGISPEEIPFIFERFYRGDKSRNRKTGGAGIGLAIVKAIVEAHGGEIKVRSVLNEGSEFNIHFPK</sequence>
<organism evidence="15 16">
    <name type="scientific">Paenibacillus wynnii</name>
    <dbReference type="NCBI Taxonomy" id="268407"/>
    <lineage>
        <taxon>Bacteria</taxon>
        <taxon>Bacillati</taxon>
        <taxon>Bacillota</taxon>
        <taxon>Bacilli</taxon>
        <taxon>Bacillales</taxon>
        <taxon>Paenibacillaceae</taxon>
        <taxon>Paenibacillus</taxon>
    </lineage>
</organism>
<dbReference type="SUPFAM" id="SSF47384">
    <property type="entry name" value="Homodimeric domain of signal transducing histidine kinase"/>
    <property type="match status" value="1"/>
</dbReference>
<evidence type="ECO:0000313" key="15">
    <source>
        <dbReference type="EMBL" id="KGE18391.1"/>
    </source>
</evidence>
<comment type="caution">
    <text evidence="15">The sequence shown here is derived from an EMBL/GenBank/DDBJ whole genome shotgun (WGS) entry which is preliminary data.</text>
</comment>
<evidence type="ECO:0000256" key="2">
    <source>
        <dbReference type="ARBA" id="ARBA00004651"/>
    </source>
</evidence>
<dbReference type="GO" id="GO:0016036">
    <property type="term" value="P:cellular response to phosphate starvation"/>
    <property type="evidence" value="ECO:0007669"/>
    <property type="project" value="TreeGrafter"/>
</dbReference>
<dbReference type="Pfam" id="PF02518">
    <property type="entry name" value="HATPase_c"/>
    <property type="match status" value="1"/>
</dbReference>
<dbReference type="AlphaFoldDB" id="A0A098M8K1"/>
<keyword evidence="9" id="KW-0067">ATP-binding</keyword>
<dbReference type="PANTHER" id="PTHR45453:SF1">
    <property type="entry name" value="PHOSPHATE REGULON SENSOR PROTEIN PHOR"/>
    <property type="match status" value="1"/>
</dbReference>
<keyword evidence="12" id="KW-1133">Transmembrane helix</keyword>
<dbReference type="FunFam" id="3.30.565.10:FF:000006">
    <property type="entry name" value="Sensor histidine kinase WalK"/>
    <property type="match status" value="1"/>
</dbReference>
<dbReference type="GO" id="GO:0005886">
    <property type="term" value="C:plasma membrane"/>
    <property type="evidence" value="ECO:0007669"/>
    <property type="project" value="UniProtKB-SubCell"/>
</dbReference>
<evidence type="ECO:0000256" key="8">
    <source>
        <dbReference type="ARBA" id="ARBA00022777"/>
    </source>
</evidence>
<dbReference type="GO" id="GO:0005524">
    <property type="term" value="F:ATP binding"/>
    <property type="evidence" value="ECO:0007669"/>
    <property type="project" value="UniProtKB-KW"/>
</dbReference>
<evidence type="ECO:0000256" key="4">
    <source>
        <dbReference type="ARBA" id="ARBA00022475"/>
    </source>
</evidence>
<evidence type="ECO:0000256" key="3">
    <source>
        <dbReference type="ARBA" id="ARBA00012438"/>
    </source>
</evidence>
<dbReference type="Pfam" id="PF00512">
    <property type="entry name" value="HisKA"/>
    <property type="match status" value="1"/>
</dbReference>
<dbReference type="SUPFAM" id="SSF158472">
    <property type="entry name" value="HAMP domain-like"/>
    <property type="match status" value="1"/>
</dbReference>
<keyword evidence="7" id="KW-0547">Nucleotide-binding</keyword>
<keyword evidence="8 15" id="KW-0418">Kinase</keyword>
<dbReference type="Gene3D" id="3.30.565.10">
    <property type="entry name" value="Histidine kinase-like ATPase, C-terminal domain"/>
    <property type="match status" value="1"/>
</dbReference>
<keyword evidence="4" id="KW-1003">Cell membrane</keyword>
<dbReference type="GO" id="GO:0000155">
    <property type="term" value="F:phosphorelay sensor kinase activity"/>
    <property type="evidence" value="ECO:0007669"/>
    <property type="project" value="InterPro"/>
</dbReference>
<evidence type="ECO:0000313" key="16">
    <source>
        <dbReference type="Proteomes" id="UP000029734"/>
    </source>
</evidence>
<dbReference type="OrthoDB" id="9813151at2"/>
<dbReference type="SMART" id="SM00387">
    <property type="entry name" value="HATPase_c"/>
    <property type="match status" value="1"/>
</dbReference>
<gene>
    <name evidence="15" type="ORF">PWYN_28185</name>
</gene>
<keyword evidence="5" id="KW-0597">Phosphoprotein</keyword>
<keyword evidence="12" id="KW-0812">Transmembrane</keyword>
<evidence type="ECO:0000256" key="5">
    <source>
        <dbReference type="ARBA" id="ARBA00022553"/>
    </source>
</evidence>
<dbReference type="PROSITE" id="PS50109">
    <property type="entry name" value="HIS_KIN"/>
    <property type="match status" value="1"/>
</dbReference>
<evidence type="ECO:0000259" key="13">
    <source>
        <dbReference type="PROSITE" id="PS50109"/>
    </source>
</evidence>
<comment type="catalytic activity">
    <reaction evidence="1">
        <text>ATP + protein L-histidine = ADP + protein N-phospho-L-histidine.</text>
        <dbReference type="EC" id="2.7.13.3"/>
    </reaction>
</comment>
<evidence type="ECO:0000256" key="6">
    <source>
        <dbReference type="ARBA" id="ARBA00022679"/>
    </source>
</evidence>
<protein>
    <recommendedName>
        <fullName evidence="3">histidine kinase</fullName>
        <ecNumber evidence="3">2.7.13.3</ecNumber>
    </recommendedName>
</protein>
<evidence type="ECO:0000256" key="9">
    <source>
        <dbReference type="ARBA" id="ARBA00022840"/>
    </source>
</evidence>
<dbReference type="CDD" id="cd00082">
    <property type="entry name" value="HisKA"/>
    <property type="match status" value="1"/>
</dbReference>
<dbReference type="InterPro" id="IPR050351">
    <property type="entry name" value="BphY/WalK/GraS-like"/>
</dbReference>
<evidence type="ECO:0000256" key="1">
    <source>
        <dbReference type="ARBA" id="ARBA00000085"/>
    </source>
</evidence>
<dbReference type="InterPro" id="IPR036097">
    <property type="entry name" value="HisK_dim/P_sf"/>
</dbReference>
<dbReference type="SUPFAM" id="SSF55874">
    <property type="entry name" value="ATPase domain of HSP90 chaperone/DNA topoisomerase II/histidine kinase"/>
    <property type="match status" value="1"/>
</dbReference>
<keyword evidence="11 12" id="KW-0472">Membrane</keyword>
<dbReference type="InterPro" id="IPR003661">
    <property type="entry name" value="HisK_dim/P_dom"/>
</dbReference>
<dbReference type="Pfam" id="PF00672">
    <property type="entry name" value="HAMP"/>
    <property type="match status" value="1"/>
</dbReference>
<feature type="domain" description="Histidine kinase" evidence="13">
    <location>
        <begin position="236"/>
        <end position="447"/>
    </location>
</feature>
<dbReference type="Proteomes" id="UP000029734">
    <property type="component" value="Unassembled WGS sequence"/>
</dbReference>
<dbReference type="InterPro" id="IPR004358">
    <property type="entry name" value="Sig_transdc_His_kin-like_C"/>
</dbReference>
<dbReference type="Gene3D" id="1.10.287.130">
    <property type="match status" value="1"/>
</dbReference>
<dbReference type="InterPro" id="IPR003660">
    <property type="entry name" value="HAMP_dom"/>
</dbReference>
<reference evidence="15 16" key="2">
    <citation type="submission" date="2014-10" db="EMBL/GenBank/DDBJ databases">
        <title>Comparative genomics of the Paenibacillus odorifer group.</title>
        <authorList>
            <person name="Tsai Y.-C."/>
            <person name="Martin N."/>
            <person name="Korlach J."/>
            <person name="Wiedmann M."/>
        </authorList>
    </citation>
    <scope>NUCLEOTIDE SEQUENCE [LARGE SCALE GENOMIC DNA]</scope>
    <source>
        <strain evidence="15 16">DSM 18334</strain>
    </source>
</reference>
<name>A0A098M8K1_9BACL</name>
<accession>A0A098M8K1</accession>
<dbReference type="InterPro" id="IPR005467">
    <property type="entry name" value="His_kinase_dom"/>
</dbReference>
<dbReference type="PRINTS" id="PR00344">
    <property type="entry name" value="BCTRLSENSOR"/>
</dbReference>
<dbReference type="InterPro" id="IPR036890">
    <property type="entry name" value="HATPase_C_sf"/>
</dbReference>
<dbReference type="SMART" id="SM00388">
    <property type="entry name" value="HisKA"/>
    <property type="match status" value="1"/>
</dbReference>
<keyword evidence="6" id="KW-0808">Transferase</keyword>
<dbReference type="InterPro" id="IPR003594">
    <property type="entry name" value="HATPase_dom"/>
</dbReference>
<evidence type="ECO:0000256" key="7">
    <source>
        <dbReference type="ARBA" id="ARBA00022741"/>
    </source>
</evidence>
<reference evidence="15 16" key="1">
    <citation type="submission" date="2014-08" db="EMBL/GenBank/DDBJ databases">
        <authorList>
            <person name="den Bakker H.C."/>
        </authorList>
    </citation>
    <scope>NUCLEOTIDE SEQUENCE [LARGE SCALE GENOMIC DNA]</scope>
    <source>
        <strain evidence="15 16">DSM 18334</strain>
    </source>
</reference>
<comment type="subcellular location">
    <subcellularLocation>
        <location evidence="2">Cell membrane</location>
        <topology evidence="2">Multi-pass membrane protein</topology>
    </subcellularLocation>
</comment>